<feature type="transmembrane region" description="Helical" evidence="1">
    <location>
        <begin position="274"/>
        <end position="294"/>
    </location>
</feature>
<accession>A0A4U0RLW8</accession>
<dbReference type="PANTHER" id="PTHR11360:SF304">
    <property type="entry name" value="MFS DOMAIN-CONTAINING PROTEIN"/>
    <property type="match status" value="1"/>
</dbReference>
<dbReference type="InterPro" id="IPR050327">
    <property type="entry name" value="Proton-linked_MCT"/>
</dbReference>
<feature type="transmembrane region" description="Helical" evidence="1">
    <location>
        <begin position="338"/>
        <end position="357"/>
    </location>
</feature>
<feature type="transmembrane region" description="Helical" evidence="1">
    <location>
        <begin position="403"/>
        <end position="427"/>
    </location>
</feature>
<dbReference type="Proteomes" id="UP000305778">
    <property type="component" value="Unassembled WGS sequence"/>
</dbReference>
<protein>
    <submittedName>
        <fullName evidence="2">OFA family MFS transporter</fullName>
    </submittedName>
</protein>
<dbReference type="InterPro" id="IPR011701">
    <property type="entry name" value="MFS"/>
</dbReference>
<feature type="transmembrane region" description="Helical" evidence="1">
    <location>
        <begin position="433"/>
        <end position="453"/>
    </location>
</feature>
<dbReference type="InterPro" id="IPR036259">
    <property type="entry name" value="MFS_trans_sf"/>
</dbReference>
<dbReference type="PANTHER" id="PTHR11360">
    <property type="entry name" value="MONOCARBOXYLATE TRANSPORTER"/>
    <property type="match status" value="1"/>
</dbReference>
<dbReference type="RefSeq" id="WP_136730680.1">
    <property type="nucleotide sequence ID" value="NZ_SUMC01000153.1"/>
</dbReference>
<keyword evidence="3" id="KW-1185">Reference proteome</keyword>
<feature type="transmembrane region" description="Helical" evidence="1">
    <location>
        <begin position="300"/>
        <end position="317"/>
    </location>
</feature>
<evidence type="ECO:0000313" key="3">
    <source>
        <dbReference type="Proteomes" id="UP000305778"/>
    </source>
</evidence>
<gene>
    <name evidence="2" type="ORF">FCI23_50350</name>
</gene>
<dbReference type="SUPFAM" id="SSF103473">
    <property type="entry name" value="MFS general substrate transporter"/>
    <property type="match status" value="1"/>
</dbReference>
<dbReference type="CDD" id="cd17353">
    <property type="entry name" value="MFS_OFA_like"/>
    <property type="match status" value="1"/>
</dbReference>
<reference evidence="2 3" key="1">
    <citation type="submission" date="2019-04" db="EMBL/GenBank/DDBJ databases">
        <title>Streptomyces oryziradicis sp. nov., a novel actinomycete isolated from rhizosphere soil of rice (Oryza sativa L.).</title>
        <authorList>
            <person name="Li C."/>
        </authorList>
    </citation>
    <scope>NUCLEOTIDE SEQUENCE [LARGE SCALE GENOMIC DNA]</scope>
    <source>
        <strain evidence="2 3">NEAU-C40</strain>
    </source>
</reference>
<name>A0A4U0RLW8_9ACTN</name>
<dbReference type="Gene3D" id="1.20.1250.20">
    <property type="entry name" value="MFS general substrate transporter like domains"/>
    <property type="match status" value="2"/>
</dbReference>
<sequence length="484" mass="51896">MALTSSGSPTYTEIVNETGRIFRVGETPKQLLGYPRWVVIMAAWFAMCLSGLVEYTWGALSGSLASAHHWGEAPVFWLFSCFVVFESLVQIGTGMLRSKGVLPVKFAVIVGGVVCGILAYSLTAYSTKIWEAYLGYAVLGGIGSGMVYSSAINIVAKWYPEKKGWRTGFVNGGWAYGSVPFILVIGGISTGAGVGTLSPPTVRNFILVQGIIMTVGIFVAGLLMKDPPKSWWPADVDPLNWAKNKRTARDLLSNPPAHDHYTLRQMWYTPQAKWLGIQYALYIGCSLFGVAYYYGFGVEMHLGTVVVVAGAAGFSLADGGFRPFYGWLSEYIGRRRTMAWAYSLNVIFQMLALVAGLNHQGVLFAVCAVISGGLSGACFPMTAAAVADYYGENNNAVNYGSIYAWKALGGSFAGGVAALIMTGTLYGSAHFHWTQGFIFGSALGALAALTVYFKCKPPTLEQRKAAVAKAAAAHRHAAVGQPAM</sequence>
<dbReference type="AlphaFoldDB" id="A0A4U0RLW8"/>
<feature type="transmembrane region" description="Helical" evidence="1">
    <location>
        <begin position="106"/>
        <end position="127"/>
    </location>
</feature>
<organism evidence="2 3">
    <name type="scientific">Actinacidiphila oryziradicis</name>
    <dbReference type="NCBI Taxonomy" id="2571141"/>
    <lineage>
        <taxon>Bacteria</taxon>
        <taxon>Bacillati</taxon>
        <taxon>Actinomycetota</taxon>
        <taxon>Actinomycetes</taxon>
        <taxon>Kitasatosporales</taxon>
        <taxon>Streptomycetaceae</taxon>
        <taxon>Actinacidiphila</taxon>
    </lineage>
</organism>
<dbReference type="EMBL" id="SUMC01000153">
    <property type="protein sequence ID" value="TJZ96833.1"/>
    <property type="molecule type" value="Genomic_DNA"/>
</dbReference>
<feature type="transmembrane region" description="Helical" evidence="1">
    <location>
        <begin position="133"/>
        <end position="156"/>
    </location>
</feature>
<keyword evidence="1" id="KW-0472">Membrane</keyword>
<feature type="transmembrane region" description="Helical" evidence="1">
    <location>
        <begin position="37"/>
        <end position="55"/>
    </location>
</feature>
<proteinExistence type="predicted"/>
<evidence type="ECO:0000256" key="1">
    <source>
        <dbReference type="SAM" id="Phobius"/>
    </source>
</evidence>
<dbReference type="OrthoDB" id="3283589at2"/>
<evidence type="ECO:0000313" key="2">
    <source>
        <dbReference type="EMBL" id="TJZ96833.1"/>
    </source>
</evidence>
<keyword evidence="1" id="KW-0812">Transmembrane</keyword>
<feature type="transmembrane region" description="Helical" evidence="1">
    <location>
        <begin position="363"/>
        <end position="391"/>
    </location>
</feature>
<dbReference type="GO" id="GO:0022857">
    <property type="term" value="F:transmembrane transporter activity"/>
    <property type="evidence" value="ECO:0007669"/>
    <property type="project" value="InterPro"/>
</dbReference>
<feature type="transmembrane region" description="Helical" evidence="1">
    <location>
        <begin position="168"/>
        <end position="194"/>
    </location>
</feature>
<feature type="transmembrane region" description="Helical" evidence="1">
    <location>
        <begin position="75"/>
        <end position="94"/>
    </location>
</feature>
<feature type="transmembrane region" description="Helical" evidence="1">
    <location>
        <begin position="206"/>
        <end position="224"/>
    </location>
</feature>
<dbReference type="Pfam" id="PF07690">
    <property type="entry name" value="MFS_1"/>
    <property type="match status" value="2"/>
</dbReference>
<comment type="caution">
    <text evidence="2">The sequence shown here is derived from an EMBL/GenBank/DDBJ whole genome shotgun (WGS) entry which is preliminary data.</text>
</comment>
<keyword evidence="1" id="KW-1133">Transmembrane helix</keyword>